<feature type="region of interest" description="Disordered" evidence="1">
    <location>
        <begin position="410"/>
        <end position="436"/>
    </location>
</feature>
<feature type="transmembrane region" description="Helical" evidence="2">
    <location>
        <begin position="32"/>
        <end position="50"/>
    </location>
</feature>
<keyword evidence="2" id="KW-0812">Transmembrane</keyword>
<feature type="transmembrane region" description="Helical" evidence="2">
    <location>
        <begin position="70"/>
        <end position="91"/>
    </location>
</feature>
<dbReference type="Pfam" id="PF20182">
    <property type="entry name" value="DUF6545"/>
    <property type="match status" value="1"/>
</dbReference>
<evidence type="ECO:0000259" key="3">
    <source>
        <dbReference type="Pfam" id="PF20182"/>
    </source>
</evidence>
<dbReference type="InterPro" id="IPR050039">
    <property type="entry name" value="MAB_1171c-like"/>
</dbReference>
<feature type="transmembrane region" description="Helical" evidence="2">
    <location>
        <begin position="103"/>
        <end position="120"/>
    </location>
</feature>
<proteinExistence type="predicted"/>
<dbReference type="Proteomes" id="UP000323380">
    <property type="component" value="Unassembled WGS sequence"/>
</dbReference>
<dbReference type="AlphaFoldDB" id="A0A5D0NHE0"/>
<dbReference type="InterPro" id="IPR046675">
    <property type="entry name" value="DUF6545"/>
</dbReference>
<evidence type="ECO:0000313" key="5">
    <source>
        <dbReference type="Proteomes" id="UP000323380"/>
    </source>
</evidence>
<name>A0A5D0NHE0_9ACTN</name>
<feature type="region of interest" description="Disordered" evidence="1">
    <location>
        <begin position="358"/>
        <end position="397"/>
    </location>
</feature>
<feature type="transmembrane region" description="Helical" evidence="2">
    <location>
        <begin position="230"/>
        <end position="254"/>
    </location>
</feature>
<reference evidence="4 5" key="1">
    <citation type="submission" date="2019-08" db="EMBL/GenBank/DDBJ databases">
        <title>Actinomadura sp. nov. CYP1-5 isolated from mountain soil.</title>
        <authorList>
            <person name="Songsumanus A."/>
            <person name="Kuncharoen N."/>
            <person name="Kudo T."/>
            <person name="Yuki M."/>
            <person name="Igarashi Y."/>
            <person name="Tanasupawat S."/>
        </authorList>
    </citation>
    <scope>NUCLEOTIDE SEQUENCE [LARGE SCALE GENOMIC DNA]</scope>
    <source>
        <strain evidence="4 5">JCM 14158</strain>
    </source>
</reference>
<evidence type="ECO:0000313" key="4">
    <source>
        <dbReference type="EMBL" id="TYB43866.1"/>
    </source>
</evidence>
<feature type="domain" description="DUF6545" evidence="3">
    <location>
        <begin position="258"/>
        <end position="407"/>
    </location>
</feature>
<keyword evidence="2" id="KW-0472">Membrane</keyword>
<feature type="transmembrane region" description="Helical" evidence="2">
    <location>
        <begin position="140"/>
        <end position="160"/>
    </location>
</feature>
<comment type="caution">
    <text evidence="4">The sequence shown here is derived from an EMBL/GenBank/DDBJ whole genome shotgun (WGS) entry which is preliminary data.</text>
</comment>
<dbReference type="EMBL" id="VSFG01000005">
    <property type="protein sequence ID" value="TYB43866.1"/>
    <property type="molecule type" value="Genomic_DNA"/>
</dbReference>
<evidence type="ECO:0000256" key="1">
    <source>
        <dbReference type="SAM" id="MobiDB-lite"/>
    </source>
</evidence>
<dbReference type="NCBIfam" id="NF042915">
    <property type="entry name" value="MAB_1171c_fam"/>
    <property type="match status" value="1"/>
</dbReference>
<sequence>MVINVVFWAAAAAAFVAAAYKAYGLRSPDSPPGLGSICLLLMTAGLALVLISDKAQHAESAIYPNLGRLLSNLCTMVAAFAILTYLLSITCSREETRIRIRRWLMVLLVTVTAMIGLFVASPLPPVVGDFGPMYHGHPTLVGYILIFVMFMGWAFSSLAVTTARYAGLAPRAALSAGLRIVTFGCVLVIIYLIEKTVVVVALWLQLGTLVPGHDRPCPSPLHPPGCVFSVGLPVLAALSLTIGMTLPAWGPAVAAPARWLRYRRTYRRLDPLWRALAAAMPQIVLPRSGPDRLSYRYGVHRRVIEIRDGLLILGPYRTSDASFRTESTSCGAESETREMAAQREALSVRRALAAYRSGQPVGEHARNPTLTEPEFQTGHKGKDPMHSEAGGDLDSEADWLMRVSSAFSASANLPEAVTQGPRPVDVHDAPGPSDPD</sequence>
<keyword evidence="2" id="KW-1133">Transmembrane helix</keyword>
<gene>
    <name evidence="4" type="ORF">FXF69_23115</name>
</gene>
<feature type="transmembrane region" description="Helical" evidence="2">
    <location>
        <begin position="172"/>
        <end position="193"/>
    </location>
</feature>
<organism evidence="4 5">
    <name type="scientific">Actinomadura chibensis</name>
    <dbReference type="NCBI Taxonomy" id="392828"/>
    <lineage>
        <taxon>Bacteria</taxon>
        <taxon>Bacillati</taxon>
        <taxon>Actinomycetota</taxon>
        <taxon>Actinomycetes</taxon>
        <taxon>Streptosporangiales</taxon>
        <taxon>Thermomonosporaceae</taxon>
        <taxon>Actinomadura</taxon>
    </lineage>
</organism>
<protein>
    <recommendedName>
        <fullName evidence="3">DUF6545 domain-containing protein</fullName>
    </recommendedName>
</protein>
<feature type="transmembrane region" description="Helical" evidence="2">
    <location>
        <begin position="6"/>
        <end position="25"/>
    </location>
</feature>
<dbReference type="STRING" id="1220554.GCA_001552135_05097"/>
<keyword evidence="5" id="KW-1185">Reference proteome</keyword>
<evidence type="ECO:0000256" key="2">
    <source>
        <dbReference type="SAM" id="Phobius"/>
    </source>
</evidence>
<accession>A0A5D0NHE0</accession>